<dbReference type="PANTHER" id="PTHR39161:SF1">
    <property type="entry name" value="ADAPTER PROTEIN MECA 1"/>
    <property type="match status" value="1"/>
</dbReference>
<evidence type="ECO:0000313" key="3">
    <source>
        <dbReference type="Proteomes" id="UP000031397"/>
    </source>
</evidence>
<evidence type="ECO:0000313" key="2">
    <source>
        <dbReference type="EMBL" id="KID41764.1"/>
    </source>
</evidence>
<evidence type="ECO:0000256" key="1">
    <source>
        <dbReference type="ARBA" id="ARBA00005397"/>
    </source>
</evidence>
<dbReference type="Pfam" id="PF05389">
    <property type="entry name" value="MecA"/>
    <property type="match status" value="1"/>
</dbReference>
<comment type="caution">
    <text evidence="2">The sequence shown here is derived from an EMBL/GenBank/DDBJ whole genome shotgun (WGS) entry which is preliminary data.</text>
</comment>
<keyword evidence="3" id="KW-1185">Reference proteome</keyword>
<comment type="similarity">
    <text evidence="1">Belongs to the MecA family.</text>
</comment>
<dbReference type="PANTHER" id="PTHR39161">
    <property type="entry name" value="ADAPTER PROTEIN MECA"/>
    <property type="match status" value="1"/>
</dbReference>
<protein>
    <submittedName>
        <fullName evidence="2">Negative regulator of genetic competence MecA</fullName>
    </submittedName>
</protein>
<organism evidence="2 3">
    <name type="scientific">Fructilactobacillus fructivorans</name>
    <dbReference type="NCBI Taxonomy" id="1614"/>
    <lineage>
        <taxon>Bacteria</taxon>
        <taxon>Bacillati</taxon>
        <taxon>Bacillota</taxon>
        <taxon>Bacilli</taxon>
        <taxon>Lactobacillales</taxon>
        <taxon>Lactobacillaceae</taxon>
        <taxon>Fructilactobacillus</taxon>
    </lineage>
</organism>
<accession>A0A0C1M6C1</accession>
<dbReference type="Proteomes" id="UP000031397">
    <property type="component" value="Unassembled WGS sequence"/>
</dbReference>
<dbReference type="InterPro" id="IPR038471">
    <property type="entry name" value="MecA_C_sf"/>
</dbReference>
<sequence>MKFHRINKDTIRVLINKEDLKKHGIGMLDLLGNREKCEQFFYSILDEADVEKDFTDTDTVLFQILPSQDGLELFISKDKNISNRVGDNGGVMPPLNEIEQDPQPVTVNDVRDKYDIFDKKLGKRTIPIKFNSFDDLIGLANKWKEVTPRHAVELKTDLYQYQNSYLVLFRYHLNGQYDSEGNTNFKDLNHMINDEMGIVYEYGQIASVTENELKKHGKQITTGNALETIAYYFN</sequence>
<dbReference type="RefSeq" id="WP_039144221.1">
    <property type="nucleotide sequence ID" value="NZ_JOJZ01000017.1"/>
</dbReference>
<dbReference type="Gene3D" id="3.30.70.1950">
    <property type="match status" value="1"/>
</dbReference>
<dbReference type="AlphaFoldDB" id="A0A0C1M6C1"/>
<dbReference type="EMBL" id="JOJZ01000017">
    <property type="protein sequence ID" value="KID41764.1"/>
    <property type="molecule type" value="Genomic_DNA"/>
</dbReference>
<reference evidence="2 3" key="1">
    <citation type="submission" date="2014-06" db="EMBL/GenBank/DDBJ databases">
        <title>Functional and comparative genomic analyses of the Drosophila gut microbiota identify candidate symbiosis factors.</title>
        <authorList>
            <person name="Newell P.D."/>
            <person name="Chaston J.M."/>
            <person name="Douglas A.E."/>
        </authorList>
    </citation>
    <scope>NUCLEOTIDE SEQUENCE [LARGE SCALE GENOMIC DNA]</scope>
    <source>
        <strain evidence="2 3">DmCS_002</strain>
    </source>
</reference>
<dbReference type="OrthoDB" id="2360201at2"/>
<dbReference type="InterPro" id="IPR008681">
    <property type="entry name" value="Neg-reg_MecA"/>
</dbReference>
<gene>
    <name evidence="2" type="ORF">LfDm3_0750</name>
</gene>
<proteinExistence type="inferred from homology"/>
<name>A0A0C1M6C1_9LACO</name>
<dbReference type="PATRIC" id="fig|1614.7.peg.710"/>
<dbReference type="GeneID" id="74913416"/>